<keyword evidence="2" id="KW-1133">Transmembrane helix</keyword>
<feature type="transmembrane region" description="Helical" evidence="2">
    <location>
        <begin position="226"/>
        <end position="246"/>
    </location>
</feature>
<reference evidence="3 4" key="1">
    <citation type="submission" date="2020-10" db="EMBL/GenBank/DDBJ databases">
        <title>Nocardioides sp. isolated from sludge.</title>
        <authorList>
            <person name="Zhang X."/>
        </authorList>
    </citation>
    <scope>NUCLEOTIDE SEQUENCE [LARGE SCALE GENOMIC DNA]</scope>
    <source>
        <strain evidence="3 4">Y6</strain>
    </source>
</reference>
<evidence type="ECO:0000313" key="3">
    <source>
        <dbReference type="EMBL" id="MBE7324999.1"/>
    </source>
</evidence>
<feature type="transmembrane region" description="Helical" evidence="2">
    <location>
        <begin position="202"/>
        <end position="220"/>
    </location>
</feature>
<keyword evidence="2" id="KW-0812">Transmembrane</keyword>
<accession>A0ABR9RTU1</accession>
<feature type="transmembrane region" description="Helical" evidence="2">
    <location>
        <begin position="21"/>
        <end position="41"/>
    </location>
</feature>
<organism evidence="3 4">
    <name type="scientific">Nocardioides malaquae</name>
    <dbReference type="NCBI Taxonomy" id="2773426"/>
    <lineage>
        <taxon>Bacteria</taxon>
        <taxon>Bacillati</taxon>
        <taxon>Actinomycetota</taxon>
        <taxon>Actinomycetes</taxon>
        <taxon>Propionibacteriales</taxon>
        <taxon>Nocardioidaceae</taxon>
        <taxon>Nocardioides</taxon>
    </lineage>
</organism>
<feature type="region of interest" description="Disordered" evidence="1">
    <location>
        <begin position="255"/>
        <end position="280"/>
    </location>
</feature>
<protein>
    <recommendedName>
        <fullName evidence="5">DUF3592 domain-containing protein</fullName>
    </recommendedName>
</protein>
<gene>
    <name evidence="3" type="ORF">IEQ44_10045</name>
</gene>
<evidence type="ECO:0008006" key="5">
    <source>
        <dbReference type="Google" id="ProtNLM"/>
    </source>
</evidence>
<dbReference type="RefSeq" id="WP_193638318.1">
    <property type="nucleotide sequence ID" value="NZ_JADCSA010000008.1"/>
</dbReference>
<evidence type="ECO:0000256" key="1">
    <source>
        <dbReference type="SAM" id="MobiDB-lite"/>
    </source>
</evidence>
<dbReference type="EMBL" id="JADCSA010000008">
    <property type="protein sequence ID" value="MBE7324999.1"/>
    <property type="molecule type" value="Genomic_DNA"/>
</dbReference>
<feature type="transmembrane region" description="Helical" evidence="2">
    <location>
        <begin position="162"/>
        <end position="181"/>
    </location>
</feature>
<sequence length="280" mass="31161">MDFSRERLEGNWLHRRRPSRWHVAWLLPLAFALWGLGWGFADGVAETREDVRAWENRDVRAAWENSSRGCVTTPCSTAHLVVDLRVTDAARGRDNEYVTYRVEPGSAATREVPIDLGVTARRRIDWEKPVVLLLRDDTALGVVDASGVGWASFRGRPQAVGFEGQVAVWFVLMGVLCLAWVPQQWRHHRADFTTPGLPQLRLATTSLVLSFCLLVVFALARAPWWLSWPGMVLAWVVGLAYAGRAWRQLWRHGRGPSSTAAPETGPGAGQGVSPPPARPS</sequence>
<evidence type="ECO:0000313" key="4">
    <source>
        <dbReference type="Proteomes" id="UP000756387"/>
    </source>
</evidence>
<comment type="caution">
    <text evidence="3">The sequence shown here is derived from an EMBL/GenBank/DDBJ whole genome shotgun (WGS) entry which is preliminary data.</text>
</comment>
<proteinExistence type="predicted"/>
<keyword evidence="4" id="KW-1185">Reference proteome</keyword>
<dbReference type="Proteomes" id="UP000756387">
    <property type="component" value="Unassembled WGS sequence"/>
</dbReference>
<keyword evidence="2" id="KW-0472">Membrane</keyword>
<name>A0ABR9RTU1_9ACTN</name>
<evidence type="ECO:0000256" key="2">
    <source>
        <dbReference type="SAM" id="Phobius"/>
    </source>
</evidence>